<keyword evidence="2" id="KW-0808">Transferase</keyword>
<evidence type="ECO:0000256" key="2">
    <source>
        <dbReference type="HAMAP-Rule" id="MF_01270"/>
    </source>
</evidence>
<keyword evidence="2 4" id="KW-0418">Kinase</keyword>
<dbReference type="HAMAP" id="MF_01270">
    <property type="entry name" value="AnhMurNAc_kinase"/>
    <property type="match status" value="1"/>
</dbReference>
<dbReference type="Gene3D" id="3.30.420.40">
    <property type="match status" value="2"/>
</dbReference>
<protein>
    <recommendedName>
        <fullName evidence="2">Anhydro-N-acetylmuramic acid kinase</fullName>
        <ecNumber evidence="2">2.7.1.170</ecNumber>
    </recommendedName>
    <alternativeName>
        <fullName evidence="2">AnhMurNAc kinase</fullName>
    </alternativeName>
</protein>
<feature type="domain" description="N-acetyltransferase" evidence="3">
    <location>
        <begin position="380"/>
        <end position="540"/>
    </location>
</feature>
<feature type="binding site" evidence="2">
    <location>
        <begin position="13"/>
        <end position="20"/>
    </location>
    <ligand>
        <name>ATP</name>
        <dbReference type="ChEBI" id="CHEBI:30616"/>
    </ligand>
</feature>
<dbReference type="InterPro" id="IPR043129">
    <property type="entry name" value="ATPase_NBD"/>
</dbReference>
<dbReference type="EMBL" id="JAUSUW010000005">
    <property type="protein sequence ID" value="MDQ0421032.1"/>
    <property type="molecule type" value="Genomic_DNA"/>
</dbReference>
<sequence length="554" mass="60298">MAEMKTAIGLMSGTSMDGIDVALVRTDGEAVVERGPFLSVPYEPAFRDRLKQALEDAKAIRHRDERPDDLSRMERALTLRHAEAVALFLQQEKLKREDVDLIGFHGQTVLHRPDEALTVQLGDGPLLAAETGIDVVYDMRANDMLHGGQGAPLVPVYHQALAHQIPAADWPVCFVNIGGISNLTFLDRDGTIIGFDSGPGNTLIDQWVEAHAGIPYDDGGRIASEGGVIMGLAERYLDNPFFTASKRRSLDRNDFRPPEGHEAELSDGARTLAYVSSAAILKSAGHLPSSPKTYVICGGGRLNRSIMGDLVTLAGEKGATVLTAEQAGFNGDAMEAEAWAYLAVRSARGLPLTFPGTTGVREPVSGGVLEPSALLRTERLMLTRWQDGDEEQLAHLHGAPETSIHVGHGQPWEPDYARQRLAGWRAGFQRYGISTLKLMTADGSDFVGRAGIGWYEDAQVHQLAYSIVQSEWGKGYASEIASALVGWFFEAEIGERLEAMAHVDNAASLHILKKTGFREIGIRSVRGEPCRFFEMLRSDYADLAKASPSRNPTS</sequence>
<dbReference type="InterPro" id="IPR000182">
    <property type="entry name" value="GNAT_dom"/>
</dbReference>
<dbReference type="Pfam" id="PF03702">
    <property type="entry name" value="AnmK"/>
    <property type="match status" value="1"/>
</dbReference>
<gene>
    <name evidence="2" type="primary">anmK</name>
    <name evidence="4" type="ORF">J2045_002059</name>
</gene>
<comment type="similarity">
    <text evidence="2">Belongs to the anhydro-N-acetylmuramic acid kinase family.</text>
</comment>
<keyword evidence="2" id="KW-0067">ATP-binding</keyword>
<comment type="pathway">
    <text evidence="2">Amino-sugar metabolism; 1,6-anhydro-N-acetylmuramate degradation.</text>
</comment>
<dbReference type="EC" id="2.7.1.170" evidence="2"/>
<dbReference type="PANTHER" id="PTHR30605">
    <property type="entry name" value="ANHYDRO-N-ACETYLMURAMIC ACID KINASE"/>
    <property type="match status" value="1"/>
</dbReference>
<accession>A0ABU0G6T1</accession>
<dbReference type="PANTHER" id="PTHR30605:SF0">
    <property type="entry name" value="ANHYDRO-N-ACETYLMURAMIC ACID KINASE"/>
    <property type="match status" value="1"/>
</dbReference>
<dbReference type="Pfam" id="PF13302">
    <property type="entry name" value="Acetyltransf_3"/>
    <property type="match status" value="1"/>
</dbReference>
<comment type="pathway">
    <text evidence="2">Cell wall biogenesis; peptidoglycan recycling.</text>
</comment>
<evidence type="ECO:0000313" key="4">
    <source>
        <dbReference type="EMBL" id="MDQ0421032.1"/>
    </source>
</evidence>
<name>A0ABU0G6T1_9HYPH</name>
<dbReference type="NCBIfam" id="NF007141">
    <property type="entry name" value="PRK09585.1-5"/>
    <property type="match status" value="1"/>
</dbReference>
<evidence type="ECO:0000256" key="1">
    <source>
        <dbReference type="ARBA" id="ARBA00023277"/>
    </source>
</evidence>
<evidence type="ECO:0000313" key="5">
    <source>
        <dbReference type="Proteomes" id="UP001238496"/>
    </source>
</evidence>
<dbReference type="SUPFAM" id="SSF53067">
    <property type="entry name" value="Actin-like ATPase domain"/>
    <property type="match status" value="1"/>
</dbReference>
<comment type="catalytic activity">
    <reaction evidence="2">
        <text>1,6-anhydro-N-acetyl-beta-muramate + ATP + H2O = N-acetyl-D-muramate 6-phosphate + ADP + H(+)</text>
        <dbReference type="Rhea" id="RHEA:24952"/>
        <dbReference type="ChEBI" id="CHEBI:15377"/>
        <dbReference type="ChEBI" id="CHEBI:15378"/>
        <dbReference type="ChEBI" id="CHEBI:30616"/>
        <dbReference type="ChEBI" id="CHEBI:58690"/>
        <dbReference type="ChEBI" id="CHEBI:58722"/>
        <dbReference type="ChEBI" id="CHEBI:456216"/>
        <dbReference type="EC" id="2.7.1.170"/>
    </reaction>
</comment>
<dbReference type="InterPro" id="IPR016181">
    <property type="entry name" value="Acyl_CoA_acyltransferase"/>
</dbReference>
<proteinExistence type="inferred from homology"/>
<keyword evidence="2" id="KW-0547">Nucleotide-binding</keyword>
<dbReference type="PROSITE" id="PS51186">
    <property type="entry name" value="GNAT"/>
    <property type="match status" value="1"/>
</dbReference>
<reference evidence="4 5" key="1">
    <citation type="submission" date="2023-07" db="EMBL/GenBank/DDBJ databases">
        <title>Genomic Encyclopedia of Type Strains, Phase IV (KMG-IV): sequencing the most valuable type-strain genomes for metagenomic binning, comparative biology and taxonomic classification.</title>
        <authorList>
            <person name="Goeker M."/>
        </authorList>
    </citation>
    <scope>NUCLEOTIDE SEQUENCE [LARGE SCALE GENOMIC DNA]</scope>
    <source>
        <strain evidence="4 5">DSM 1111</strain>
    </source>
</reference>
<organism evidence="4 5">
    <name type="scientific">Peteryoungia aggregata LMG 23059</name>
    <dbReference type="NCBI Taxonomy" id="1368425"/>
    <lineage>
        <taxon>Bacteria</taxon>
        <taxon>Pseudomonadati</taxon>
        <taxon>Pseudomonadota</taxon>
        <taxon>Alphaproteobacteria</taxon>
        <taxon>Hyphomicrobiales</taxon>
        <taxon>Rhizobiaceae</taxon>
        <taxon>Peteryoungia</taxon>
    </lineage>
</organism>
<dbReference type="Gene3D" id="3.40.630.30">
    <property type="match status" value="1"/>
</dbReference>
<dbReference type="Proteomes" id="UP001238496">
    <property type="component" value="Unassembled WGS sequence"/>
</dbReference>
<dbReference type="SUPFAM" id="SSF55729">
    <property type="entry name" value="Acyl-CoA N-acyltransferases (Nat)"/>
    <property type="match status" value="1"/>
</dbReference>
<comment type="caution">
    <text evidence="4">The sequence shown here is derived from an EMBL/GenBank/DDBJ whole genome shotgun (WGS) entry which is preliminary data.</text>
</comment>
<dbReference type="InterPro" id="IPR005338">
    <property type="entry name" value="Anhydro_N_Ac-Mur_kinase"/>
</dbReference>
<dbReference type="GO" id="GO:0016301">
    <property type="term" value="F:kinase activity"/>
    <property type="evidence" value="ECO:0007669"/>
    <property type="project" value="UniProtKB-KW"/>
</dbReference>
<keyword evidence="5" id="KW-1185">Reference proteome</keyword>
<comment type="function">
    <text evidence="2">Catalyzes the specific phosphorylation of 1,6-anhydro-N-acetylmuramic acid (anhMurNAc) with the simultaneous cleavage of the 1,6-anhydro ring, generating MurNAc-6-P. Is required for the utilization of anhMurNAc either imported from the medium or derived from its own cell wall murein, and thus plays a role in cell wall recycling.</text>
</comment>
<keyword evidence="1 2" id="KW-0119">Carbohydrate metabolism</keyword>
<evidence type="ECO:0000259" key="3">
    <source>
        <dbReference type="PROSITE" id="PS51186"/>
    </source>
</evidence>